<name>K1SCV4_9ZZZZ</name>
<evidence type="ECO:0000313" key="2">
    <source>
        <dbReference type="EMBL" id="EKC53264.1"/>
    </source>
</evidence>
<comment type="caution">
    <text evidence="2">The sequence shown here is derived from an EMBL/GenBank/DDBJ whole genome shotgun (WGS) entry which is preliminary data.</text>
</comment>
<gene>
    <name evidence="2" type="ORF">OBE_12679</name>
</gene>
<feature type="non-terminal residue" evidence="2">
    <location>
        <position position="1"/>
    </location>
</feature>
<feature type="non-terminal residue" evidence="2">
    <location>
        <position position="188"/>
    </location>
</feature>
<dbReference type="InterPro" id="IPR005094">
    <property type="entry name" value="Endonuclease_MobA/VirD2"/>
</dbReference>
<dbReference type="EMBL" id="AJWZ01008742">
    <property type="protein sequence ID" value="EKC53264.1"/>
    <property type="molecule type" value="Genomic_DNA"/>
</dbReference>
<proteinExistence type="predicted"/>
<dbReference type="AlphaFoldDB" id="K1SCV4"/>
<evidence type="ECO:0000259" key="1">
    <source>
        <dbReference type="Pfam" id="PF03432"/>
    </source>
</evidence>
<sequence>TDDQFAYVVATHIDKHHIHNHIIICSTDLEGQHKYRDVKQSAKDLAEISDSLCREHGLSVIQNPQDKTVTYDKWQGNQRRFTHRDELRMIIDAVLRMQPDGFDALMQLLEDAGCRIKRGAHISIKLPEGKRYIRLDTLGSEYDETSLRRTLAHDHVHIPKIPRGDFNGSQVKRLIDIETKLHAGKGKG</sequence>
<feature type="domain" description="MobA/VirD2-like nuclease" evidence="1">
    <location>
        <begin position="3"/>
        <end position="58"/>
    </location>
</feature>
<reference evidence="2" key="1">
    <citation type="journal article" date="2013" name="Environ. Microbiol.">
        <title>Microbiota from the distal guts of lean and obese adolescents exhibit partial functional redundancy besides clear differences in community structure.</title>
        <authorList>
            <person name="Ferrer M."/>
            <person name="Ruiz A."/>
            <person name="Lanza F."/>
            <person name="Haange S.B."/>
            <person name="Oberbach A."/>
            <person name="Till H."/>
            <person name="Bargiela R."/>
            <person name="Campoy C."/>
            <person name="Segura M.T."/>
            <person name="Richter M."/>
            <person name="von Bergen M."/>
            <person name="Seifert J."/>
            <person name="Suarez A."/>
        </authorList>
    </citation>
    <scope>NUCLEOTIDE SEQUENCE</scope>
</reference>
<dbReference type="Pfam" id="PF03432">
    <property type="entry name" value="Relaxase"/>
    <property type="match status" value="1"/>
</dbReference>
<protein>
    <submittedName>
        <fullName evidence="2">Relaxase/mobilization nuclease domain protein</fullName>
    </submittedName>
</protein>
<accession>K1SCV4</accession>
<organism evidence="2">
    <name type="scientific">human gut metagenome</name>
    <dbReference type="NCBI Taxonomy" id="408170"/>
    <lineage>
        <taxon>unclassified sequences</taxon>
        <taxon>metagenomes</taxon>
        <taxon>organismal metagenomes</taxon>
    </lineage>
</organism>